<organism evidence="2">
    <name type="scientific">uncultured Acetobacteraceae bacterium</name>
    <dbReference type="NCBI Taxonomy" id="169975"/>
    <lineage>
        <taxon>Bacteria</taxon>
        <taxon>Pseudomonadati</taxon>
        <taxon>Pseudomonadota</taxon>
        <taxon>Alphaproteobacteria</taxon>
        <taxon>Acetobacterales</taxon>
        <taxon>Acetobacteraceae</taxon>
        <taxon>environmental samples</taxon>
    </lineage>
</organism>
<proteinExistence type="predicted"/>
<sequence>MVETTSRKPCRARDPSLRGQDAPAPDPRRCGARETVVITRHGRPIARLVPEASRRQAEIDEAVESIMRLRAGRGTVTAEEILSSIREGRKY</sequence>
<dbReference type="EMBL" id="CADCTL010000114">
    <property type="protein sequence ID" value="CAA9241508.1"/>
    <property type="molecule type" value="Genomic_DNA"/>
</dbReference>
<reference evidence="2" key="1">
    <citation type="submission" date="2020-02" db="EMBL/GenBank/DDBJ databases">
        <authorList>
            <person name="Meier V. D."/>
        </authorList>
    </citation>
    <scope>NUCLEOTIDE SEQUENCE</scope>
    <source>
        <strain evidence="2">AVDCRST_MAG04</strain>
    </source>
</reference>
<protein>
    <recommendedName>
        <fullName evidence="3">Antitoxin</fullName>
    </recommendedName>
</protein>
<feature type="region of interest" description="Disordered" evidence="1">
    <location>
        <begin position="1"/>
        <end position="30"/>
    </location>
</feature>
<accession>A0A6J4I3E4</accession>
<evidence type="ECO:0000256" key="1">
    <source>
        <dbReference type="SAM" id="MobiDB-lite"/>
    </source>
</evidence>
<name>A0A6J4I3E4_9PROT</name>
<evidence type="ECO:0000313" key="2">
    <source>
        <dbReference type="EMBL" id="CAA9241508.1"/>
    </source>
</evidence>
<gene>
    <name evidence="2" type="ORF">AVDCRST_MAG04-1641</name>
</gene>
<dbReference type="AlphaFoldDB" id="A0A6J4I3E4"/>
<evidence type="ECO:0008006" key="3">
    <source>
        <dbReference type="Google" id="ProtNLM"/>
    </source>
</evidence>